<keyword evidence="1" id="KW-1133">Transmembrane helix</keyword>
<protein>
    <submittedName>
        <fullName evidence="2">Uncharacterized protein</fullName>
    </submittedName>
</protein>
<dbReference type="AlphaFoldDB" id="A0A564ZI07"/>
<accession>A0A564ZI07</accession>
<proteinExistence type="predicted"/>
<evidence type="ECO:0000313" key="3">
    <source>
        <dbReference type="Proteomes" id="UP000334340"/>
    </source>
</evidence>
<evidence type="ECO:0000256" key="1">
    <source>
        <dbReference type="SAM" id="Phobius"/>
    </source>
</evidence>
<keyword evidence="1" id="KW-0472">Membrane</keyword>
<evidence type="ECO:0000313" key="2">
    <source>
        <dbReference type="EMBL" id="VUZ84980.1"/>
    </source>
</evidence>
<dbReference type="Proteomes" id="UP000334340">
    <property type="component" value="Unassembled WGS sequence"/>
</dbReference>
<feature type="transmembrane region" description="Helical" evidence="1">
    <location>
        <begin position="6"/>
        <end position="26"/>
    </location>
</feature>
<reference evidence="2 3" key="1">
    <citation type="submission" date="2019-07" db="EMBL/GenBank/DDBJ databases">
        <authorList>
            <person name="Cremers G."/>
        </authorList>
    </citation>
    <scope>NUCLEOTIDE SEQUENCE [LARGE SCALE GENOMIC DNA]</scope>
</reference>
<name>A0A564ZI07_9BACT</name>
<gene>
    <name evidence="2" type="ORF">MELA_01355</name>
</gene>
<organism evidence="2 3">
    <name type="scientific">Candidatus Methylomirabilis lanthanidiphila</name>
    <dbReference type="NCBI Taxonomy" id="2211376"/>
    <lineage>
        <taxon>Bacteria</taxon>
        <taxon>Candidatus Methylomirabilota</taxon>
        <taxon>Candidatus Methylomirabilia</taxon>
        <taxon>Candidatus Methylomirabilales</taxon>
        <taxon>Candidatus Methylomirabilaceae</taxon>
        <taxon>Candidatus Methylomirabilis</taxon>
    </lineage>
</organism>
<keyword evidence="1" id="KW-0812">Transmembrane</keyword>
<keyword evidence="3" id="KW-1185">Reference proteome</keyword>
<dbReference type="EMBL" id="CABIKM010000022">
    <property type="protein sequence ID" value="VUZ84980.1"/>
    <property type="molecule type" value="Genomic_DNA"/>
</dbReference>
<sequence>MKTLIATIVVIVVLAVGGYVALPILIRQESRGLKSDVSNLQQRLDNIEQYLREEEAAKKTGQLPDDAGAKSIIKAINTMSAKVSALEESYKKELSAVVEELKQHKVANEEALRRHIERLEKIVGEVRSNVETVAFKVAMATIRDHLTKVQMELKSKNVGTAKTEMDFINDVFEKTRTITRDDQRKAVEELQEAVRKAGGDMDRNLPAAIDRVDLLWHEVGRLIAP</sequence>